<organism evidence="4 5">
    <name type="scientific">Paraburkholderia tropica</name>
    <dbReference type="NCBI Taxonomy" id="92647"/>
    <lineage>
        <taxon>Bacteria</taxon>
        <taxon>Pseudomonadati</taxon>
        <taxon>Pseudomonadota</taxon>
        <taxon>Betaproteobacteria</taxon>
        <taxon>Burkholderiales</taxon>
        <taxon>Burkholderiaceae</taxon>
        <taxon>Paraburkholderia</taxon>
    </lineage>
</organism>
<reference evidence="3 6" key="2">
    <citation type="submission" date="2018-05" db="EMBL/GenBank/DDBJ databases">
        <title>Genomic Encyclopedia of Type Strains, Phase IV (KMG-V): Genome sequencing to study the core and pangenomes of soil and plant-associated prokaryotes.</title>
        <authorList>
            <person name="Whitman W."/>
        </authorList>
    </citation>
    <scope>NUCLEOTIDE SEQUENCE [LARGE SCALE GENOMIC DNA]</scope>
    <source>
        <strain evidence="3 6">SIr-6563</strain>
    </source>
</reference>
<evidence type="ECO:0000256" key="2">
    <source>
        <dbReference type="SAM" id="Phobius"/>
    </source>
</evidence>
<reference evidence="4 5" key="1">
    <citation type="submission" date="2016-10" db="EMBL/GenBank/DDBJ databases">
        <authorList>
            <person name="Varghese N."/>
            <person name="Submissions S."/>
        </authorList>
    </citation>
    <scope>NUCLEOTIDE SEQUENCE [LARGE SCALE GENOMIC DNA]</scope>
    <source>
        <strain evidence="4 5">LMG 22274</strain>
    </source>
</reference>
<comment type="caution">
    <text evidence="4">The sequence shown here is derived from an EMBL/GenBank/DDBJ whole genome shotgun (WGS) entry which is preliminary data.</text>
</comment>
<dbReference type="EMBL" id="FNZM01000012">
    <property type="protein sequence ID" value="SEJ99693.1"/>
    <property type="molecule type" value="Genomic_DNA"/>
</dbReference>
<feature type="transmembrane region" description="Helical" evidence="2">
    <location>
        <begin position="199"/>
        <end position="218"/>
    </location>
</feature>
<evidence type="ECO:0000256" key="1">
    <source>
        <dbReference type="SAM" id="MobiDB-lite"/>
    </source>
</evidence>
<protein>
    <submittedName>
        <fullName evidence="3 4">Membrane protein</fullName>
    </submittedName>
</protein>
<keyword evidence="2" id="KW-0812">Transmembrane</keyword>
<dbReference type="Proteomes" id="UP000247515">
    <property type="component" value="Unassembled WGS sequence"/>
</dbReference>
<accession>A0AAQ1JVV5</accession>
<feature type="transmembrane region" description="Helical" evidence="2">
    <location>
        <begin position="29"/>
        <end position="49"/>
    </location>
</feature>
<dbReference type="Proteomes" id="UP000183529">
    <property type="component" value="Unassembled WGS sequence"/>
</dbReference>
<dbReference type="EMBL" id="QJJV01000003">
    <property type="protein sequence ID" value="PXX19206.1"/>
    <property type="molecule type" value="Genomic_DNA"/>
</dbReference>
<evidence type="ECO:0000313" key="4">
    <source>
        <dbReference type="EMBL" id="SEJ99693.1"/>
    </source>
</evidence>
<keyword evidence="2" id="KW-1133">Transmembrane helix</keyword>
<feature type="compositionally biased region" description="Basic and acidic residues" evidence="1">
    <location>
        <begin position="16"/>
        <end position="26"/>
    </location>
</feature>
<sequence length="240" mass="25609">MSRRTDAPAAPAAPSPDRRPDSARSPREAALGVVRAGLAVAGVIAYQLLAHRAVATPGEAGLGLAMALLPPLVLALGAAAGSPRRAWLLPLWALTVGALWSARTPLAYHFEWGLYLEHVSFNLGLALLFGRTLAAGREPLCTQFARTMRGGGPLPRAIVRYTRRITLAWTLFFVAIAAVSTLMFAFAPIVAWATFANYVALPLVGAMFAAEHACRALALPHEPRARMLDAVRAYRARATP</sequence>
<name>A0AAQ1JVV5_9BURK</name>
<proteinExistence type="predicted"/>
<feature type="transmembrane region" description="Helical" evidence="2">
    <location>
        <begin position="61"/>
        <end position="80"/>
    </location>
</feature>
<keyword evidence="6" id="KW-1185">Reference proteome</keyword>
<feature type="transmembrane region" description="Helical" evidence="2">
    <location>
        <begin position="166"/>
        <end position="193"/>
    </location>
</feature>
<evidence type="ECO:0000313" key="6">
    <source>
        <dbReference type="Proteomes" id="UP000247515"/>
    </source>
</evidence>
<dbReference type="AlphaFoldDB" id="A0AAQ1JVV5"/>
<evidence type="ECO:0000313" key="5">
    <source>
        <dbReference type="Proteomes" id="UP000183529"/>
    </source>
</evidence>
<dbReference type="RefSeq" id="WP_234774842.1">
    <property type="nucleotide sequence ID" value="NZ_CADFGN010000004.1"/>
</dbReference>
<evidence type="ECO:0000313" key="3">
    <source>
        <dbReference type="EMBL" id="PXX19206.1"/>
    </source>
</evidence>
<keyword evidence="2" id="KW-0472">Membrane</keyword>
<feature type="region of interest" description="Disordered" evidence="1">
    <location>
        <begin position="1"/>
        <end position="26"/>
    </location>
</feature>
<gene>
    <name evidence="3" type="ORF">C7400_103197</name>
    <name evidence="4" type="ORF">SAMN05216550_112214</name>
</gene>